<dbReference type="SUPFAM" id="SSF48452">
    <property type="entry name" value="TPR-like"/>
    <property type="match status" value="1"/>
</dbReference>
<keyword evidence="4" id="KW-1185">Reference proteome</keyword>
<dbReference type="EMBL" id="JAUKUA010000001">
    <property type="protein sequence ID" value="KAK0732026.1"/>
    <property type="molecule type" value="Genomic_DNA"/>
</dbReference>
<evidence type="ECO:0000313" key="4">
    <source>
        <dbReference type="Proteomes" id="UP001172102"/>
    </source>
</evidence>
<dbReference type="InterPro" id="IPR019734">
    <property type="entry name" value="TPR_rpt"/>
</dbReference>
<keyword evidence="1" id="KW-0802">TPR repeat</keyword>
<proteinExistence type="predicted"/>
<dbReference type="Gene3D" id="1.25.40.10">
    <property type="entry name" value="Tetratricopeptide repeat domain"/>
    <property type="match status" value="1"/>
</dbReference>
<gene>
    <name evidence="3" type="ORF">B0H67DRAFT_631840</name>
</gene>
<evidence type="ECO:0000259" key="2">
    <source>
        <dbReference type="Pfam" id="PF14737"/>
    </source>
</evidence>
<dbReference type="PROSITE" id="PS50005">
    <property type="entry name" value="TPR"/>
    <property type="match status" value="1"/>
</dbReference>
<reference evidence="3" key="1">
    <citation type="submission" date="2023-06" db="EMBL/GenBank/DDBJ databases">
        <title>Genome-scale phylogeny and comparative genomics of the fungal order Sordariales.</title>
        <authorList>
            <consortium name="Lawrence Berkeley National Laboratory"/>
            <person name="Hensen N."/>
            <person name="Bonometti L."/>
            <person name="Westerberg I."/>
            <person name="Brannstrom I.O."/>
            <person name="Guillou S."/>
            <person name="Cros-Aarteil S."/>
            <person name="Calhoun S."/>
            <person name="Haridas S."/>
            <person name="Kuo A."/>
            <person name="Mondo S."/>
            <person name="Pangilinan J."/>
            <person name="Riley R."/>
            <person name="Labutti K."/>
            <person name="Andreopoulos B."/>
            <person name="Lipzen A."/>
            <person name="Chen C."/>
            <person name="Yanf M."/>
            <person name="Daum C."/>
            <person name="Ng V."/>
            <person name="Clum A."/>
            <person name="Steindorff A."/>
            <person name="Ohm R."/>
            <person name="Martin F."/>
            <person name="Silar P."/>
            <person name="Natvig D."/>
            <person name="Lalanne C."/>
            <person name="Gautier V."/>
            <person name="Ament-Velasquez S.L."/>
            <person name="Kruys A."/>
            <person name="Hutchinson M.I."/>
            <person name="Powell A.J."/>
            <person name="Barry K."/>
            <person name="Miller A.N."/>
            <person name="Grigoriev I.V."/>
            <person name="Debuchy R."/>
            <person name="Gladieux P."/>
            <person name="Thoren M.H."/>
            <person name="Johannesson H."/>
        </authorList>
    </citation>
    <scope>NUCLEOTIDE SEQUENCE</scope>
    <source>
        <strain evidence="3">SMH4607-1</strain>
    </source>
</reference>
<comment type="caution">
    <text evidence="3">The sequence shown here is derived from an EMBL/GenBank/DDBJ whole genome shotgun (WGS) entry which is preliminary data.</text>
</comment>
<feature type="repeat" description="TPR" evidence="1">
    <location>
        <begin position="10"/>
        <end position="43"/>
    </location>
</feature>
<evidence type="ECO:0000256" key="1">
    <source>
        <dbReference type="PROSITE-ProRule" id="PRU00339"/>
    </source>
</evidence>
<dbReference type="AlphaFoldDB" id="A0AA40BD75"/>
<protein>
    <recommendedName>
        <fullName evidence="2">DUF4470 domain-containing protein</fullName>
    </recommendedName>
</protein>
<feature type="domain" description="DUF4470" evidence="2">
    <location>
        <begin position="152"/>
        <end position="236"/>
    </location>
</feature>
<organism evidence="3 4">
    <name type="scientific">Lasiosphaeris hirsuta</name>
    <dbReference type="NCBI Taxonomy" id="260670"/>
    <lineage>
        <taxon>Eukaryota</taxon>
        <taxon>Fungi</taxon>
        <taxon>Dikarya</taxon>
        <taxon>Ascomycota</taxon>
        <taxon>Pezizomycotina</taxon>
        <taxon>Sordariomycetes</taxon>
        <taxon>Sordariomycetidae</taxon>
        <taxon>Sordariales</taxon>
        <taxon>Lasiosphaeriaceae</taxon>
        <taxon>Lasiosphaeris</taxon>
    </lineage>
</organism>
<evidence type="ECO:0000313" key="3">
    <source>
        <dbReference type="EMBL" id="KAK0732026.1"/>
    </source>
</evidence>
<accession>A0AA40BD75</accession>
<name>A0AA40BD75_9PEZI</name>
<dbReference type="Proteomes" id="UP001172102">
    <property type="component" value="Unassembled WGS sequence"/>
</dbReference>
<dbReference type="InterPro" id="IPR011990">
    <property type="entry name" value="TPR-like_helical_dom_sf"/>
</dbReference>
<sequence>MAPDDAAARAEAARKRGNELYKQGKLAAAEVEYKRAAVLAPDDPSPLSNLSSVKLELGQYAVAILYIQKYLKLAGDVGADEAAVRKKNVLNEHLLSNQTLQDSARNTLDSLGLWRLSPDSTSRDAVDHRRAVFDRLPRYQACLDNVPEYYAIGHDMAETLFDDSPQKSSSPQDSVSLMFCGSGDARNVFMTIAMFFFNELIAGKKFCRDIHITLLDLKPAAIARTLIFFDLMAMYGKLGGNKDPKEVDLPVIMAYLYAGHVIPAAVNDMLQSRIGVLLDVLETNKKIFDWFFVPSSTRKEIAYVLRQWKNPPKANWYSTPVIRRTVRQRLAVGKWNSPIPFIEDDTPPGFRNDRKSFDELPILLPSKSFAKKHDTPLVALMEQYRAGSKNASKRLADHVDESWVTNLTLIDFDHAEALHRNGEDELLGWTRMRDDDMVPSIESDPSAVVAGSLPQASKGGVLEAIGLFFKCAASPLTVLPQRLKIEALVGEMTDTVDRLRWGLLESRSQPSGGIDPSKFLQKYDRIYMSNIPDYIGGPLTAALYACPLLREDRLSNLQFTVLLNSPSFSSHEEFQAEYMLMHEMKQISDHFSVTRISNPTTERDPEKMAFLKMTMNLECPSKKLLRGDGMLPRPALEKWLHALFLKICILYSREKFESNLVY</sequence>
<dbReference type="InterPro" id="IPR027974">
    <property type="entry name" value="DUF4470"/>
</dbReference>
<dbReference type="Pfam" id="PF14737">
    <property type="entry name" value="DUF4470"/>
    <property type="match status" value="1"/>
</dbReference>